<protein>
    <submittedName>
        <fullName evidence="2">Carboxypeptidase-like regulatory domain-containing protein</fullName>
    </submittedName>
</protein>
<organism evidence="2 3">
    <name type="scientific">Candidatus Pseudobacter hemicellulosilyticus</name>
    <dbReference type="NCBI Taxonomy" id="3121375"/>
    <lineage>
        <taxon>Bacteria</taxon>
        <taxon>Pseudomonadati</taxon>
        <taxon>Bacteroidota</taxon>
        <taxon>Chitinophagia</taxon>
        <taxon>Chitinophagales</taxon>
        <taxon>Chitinophagaceae</taxon>
        <taxon>Pseudobacter</taxon>
    </lineage>
</organism>
<keyword evidence="2" id="KW-0378">Hydrolase</keyword>
<keyword evidence="2" id="KW-0121">Carboxypeptidase</keyword>
<evidence type="ECO:0000313" key="2">
    <source>
        <dbReference type="EMBL" id="WEK33424.1"/>
    </source>
</evidence>
<keyword evidence="2" id="KW-0645">Protease</keyword>
<evidence type="ECO:0000313" key="3">
    <source>
        <dbReference type="Proteomes" id="UP001220610"/>
    </source>
</evidence>
<accession>A0AAJ6BF73</accession>
<dbReference type="SUPFAM" id="SSF49464">
    <property type="entry name" value="Carboxypeptidase regulatory domain-like"/>
    <property type="match status" value="1"/>
</dbReference>
<sequence>MKHQYFLLQRLLLLLCLLAGLQAARAQVNVTLTLRPPYSAYIKDYYHLENKAVIVLTNTTRQLLEVKLGGSLTNESRGVYIRTTPQSRPPMPITLGAGATVVLSANADLMRFLDQNNISTNANDATLTNILRSGKLPEGNYQLCIQAYDYLSGRQLSPTGTGCASFDISQADPPMITFPQNDHTYPAEQKNLNFSWTPPMGNLSGALIEYDQVVVRVQPGQNPNDAIAAARDFNAGNPQLSKKNMLMQAYITQPYDLAFEPGRYAMQVIARDRNNKILLNNQGRSEIVVFEVGRGITSAVPGIGLMENERPTFTNVQLRGTLRYYWPQGGTASAVNNQGVNTAPPPPSGGSGNGLQVQGSAVNTDSYYTGALLHNRAGFATLQNSPLAGITVQLYTAIQFENPKGEGSNVPELLPGNILLYAETVLATATTGSNGSFSFNVPNINQLDFSWKEGSFGNGGGEINWTISGRHRTVLMVRPNNSHYYFNPIQFVSGLPQDRDMGTFYARVSTFNSRILVTEHNDRGLVKPGVEVLFMRRGGRAQNVPRDEGSPGNFSPKERIQISGTTFEVVWKGTTGSNGEVLAPHMVLEDCTDGITPYSILTRNPDEYNTVHSLHHSLKTFQYTKRYDWNPASDCLESDGATLKADCADLNCMGIGISQYRYSYPNTDPGTEYYYIKSVVRAKARAYAQVKNKAGGIDDNDAQNLAGARWCLFKISRAGMQKAVSLAANGDWGKLAESGELGWNWLRDYLHNEGTPPVMHATGLTGNDGRIDVRQLPYEGDFNNPTAYYYVFTVEKHGFKTSARVVNLKSSHGAGEGDVGVAQSGTAYNLGEIWMEPKGEAVLTIVNERGNPVVASAWYYDHNSGQNGEVFYSSHMPGVPESKIAMNLPSGNNRRIVIQPYNTDTYERDTIIVNVPASGVLSKEVLVKYKLHRIYFNIRNANGQPIDKAKVRLDLQEGAATMYNDIRSPYLYEGAHSPVPNDPIPGGQLPGNQSGNGIISSQDQPELEFVNANTYTKTTNNGGGVDFAFRNSGTSFRFIISGPNGSSYVVKMINVSSRAGKTWKRVQVELKNGRTVKGTVHFGQVPVANARVRVKGSVPLIETWTNAQGQYELHGVPLDTNLTFSASKSGYVGMEFTEGQSLNSVYGIVNYQYLAVGQTPVTTINFKLRIYDGLDLSKLLGFPLEVTSLEETAGAIIPSRPTNEPARRNTAPVKIGGLVTVDDANNQLFKMSGSDAQGRKLSTIEFSDLLVVADDIRNDSLIPYCRPQTLPVATDINEQVISIYDQYVGTLYDSTVGITLNKYQQQGVAQGKVRVETSSFADNAIGLQQGNAICLVNGGSMQFPVFTAGGPAAISGSQGIGITGSDGQSLRYTLHNFTAIAGSGSSRLYKDSVVLDTRLQTALQHVPTPNINLPIGKVRINSQRQLENVSNAINVTMALGSFQLLWKHIYIGNDGVTFDATLDAAGMQLPISRAILEPTRFRVRQGSLETGNVKLLNSVPVTVHSSASFGYDETRNVPAWYVSITSESNSEAAATINGQHFDGLNSNYEIPFTSLWFYSNGDQQVNLASGIPVFRLHNIADFSLQAVLLHQNLIQLQGELDLGIPAFPSHSTSLNYDKQGNGISGMRLQPFVMTDIPLNGVVLGFNGGNSNSIEFSNGRIRIRGRVRDEDPEVFKDVLYTITKTSQETRLVLDETPQRQSIRLGGSSSNSRVILTNIEGSMQVTNNSWTNLYFYGDMPEDMGFTGDGRRMKFDVLGAIQVNNQAVKLKSMETPIGGMNMIYDLENARLMGSLHIDNKIGSLDMKGDAEVVIDKYGYYFLAGGSVEMSNPKITGRAFILMGDYTHRSSDRRSAIEDMLKEYSYYYINRGEMPKGYTDMTALNGFFIEAGATIPVPGVPNFDIDLVVLSAALEVNVGGDVRLGMQFGETNMYSMGMAVWVEARFSVGISGINVCAGTDLRVMAGVDLEGFYYSNGNYSMTAEGYVRLQGTAWYGIGFFCTAACEGACVKDEAGGTIGLAAVGTVTQDGSDFRIVLDANTFK</sequence>
<dbReference type="InterPro" id="IPR008969">
    <property type="entry name" value="CarboxyPept-like_regulatory"/>
</dbReference>
<reference evidence="2" key="1">
    <citation type="submission" date="2023-03" db="EMBL/GenBank/DDBJ databases">
        <title>Andean soil-derived lignocellulolytic bacterial consortium as a source of novel taxa and putative plastic-active enzymes.</title>
        <authorList>
            <person name="Diaz-Garcia L."/>
            <person name="Chuvochina M."/>
            <person name="Feuerriegel G."/>
            <person name="Bunk B."/>
            <person name="Sproer C."/>
            <person name="Streit W.R."/>
            <person name="Rodriguez L.M."/>
            <person name="Overmann J."/>
            <person name="Jimenez D.J."/>
        </authorList>
    </citation>
    <scope>NUCLEOTIDE SEQUENCE</scope>
    <source>
        <strain evidence="2">MAG 7</strain>
    </source>
</reference>
<keyword evidence="1" id="KW-0732">Signal</keyword>
<dbReference type="Proteomes" id="UP001220610">
    <property type="component" value="Chromosome"/>
</dbReference>
<dbReference type="GO" id="GO:0004180">
    <property type="term" value="F:carboxypeptidase activity"/>
    <property type="evidence" value="ECO:0007669"/>
    <property type="project" value="UniProtKB-KW"/>
</dbReference>
<proteinExistence type="predicted"/>
<evidence type="ECO:0000256" key="1">
    <source>
        <dbReference type="SAM" id="SignalP"/>
    </source>
</evidence>
<feature type="signal peptide" evidence="1">
    <location>
        <begin position="1"/>
        <end position="26"/>
    </location>
</feature>
<feature type="chain" id="PRO_5042587713" evidence="1">
    <location>
        <begin position="27"/>
        <end position="2039"/>
    </location>
</feature>
<gene>
    <name evidence="2" type="ORF">P0Y53_13110</name>
</gene>
<name>A0AAJ6BF73_9BACT</name>
<dbReference type="EMBL" id="CP119311">
    <property type="protein sequence ID" value="WEK33424.1"/>
    <property type="molecule type" value="Genomic_DNA"/>
</dbReference>